<dbReference type="InterPro" id="IPR042098">
    <property type="entry name" value="TauD-like_sf"/>
</dbReference>
<dbReference type="InterPro" id="IPR036812">
    <property type="entry name" value="NAD(P)_OxRdtase_dom_sf"/>
</dbReference>
<dbReference type="PANTHER" id="PTHR11732">
    <property type="entry name" value="ALDO/KETO REDUCTASE"/>
    <property type="match status" value="1"/>
</dbReference>
<evidence type="ECO:0000313" key="5">
    <source>
        <dbReference type="Proteomes" id="UP001530293"/>
    </source>
</evidence>
<dbReference type="SUPFAM" id="SSF51197">
    <property type="entry name" value="Clavaminate synthase-like"/>
    <property type="match status" value="2"/>
</dbReference>
<dbReference type="InterPro" id="IPR018170">
    <property type="entry name" value="Aldo/ket_reductase_CS"/>
</dbReference>
<evidence type="ECO:0000259" key="3">
    <source>
        <dbReference type="Pfam" id="PF02668"/>
    </source>
</evidence>
<dbReference type="InterPro" id="IPR023210">
    <property type="entry name" value="NADP_OxRdtase_dom"/>
</dbReference>
<gene>
    <name evidence="4" type="ORF">ACHAWU_006326</name>
</gene>
<name>A0ABD3MBM4_9STRA</name>
<dbReference type="InterPro" id="IPR020471">
    <property type="entry name" value="AKR"/>
</dbReference>
<evidence type="ECO:0000259" key="2">
    <source>
        <dbReference type="Pfam" id="PF00248"/>
    </source>
</evidence>
<protein>
    <recommendedName>
        <fullName evidence="6">NADP-dependent oxidoreductase domain-containing protein</fullName>
    </recommendedName>
</protein>
<feature type="domain" description="NADP-dependent oxidoreductase" evidence="2">
    <location>
        <begin position="375"/>
        <end position="654"/>
    </location>
</feature>
<dbReference type="SUPFAM" id="SSF51430">
    <property type="entry name" value="NAD(P)-linked oxidoreductase"/>
    <property type="match status" value="1"/>
</dbReference>
<dbReference type="PRINTS" id="PR00069">
    <property type="entry name" value="ALDKETRDTASE"/>
</dbReference>
<evidence type="ECO:0000256" key="1">
    <source>
        <dbReference type="ARBA" id="ARBA00023002"/>
    </source>
</evidence>
<feature type="domain" description="TauD/TfdA-like" evidence="3">
    <location>
        <begin position="20"/>
        <end position="129"/>
    </location>
</feature>
<comment type="caution">
    <text evidence="4">The sequence shown here is derived from an EMBL/GenBank/DDBJ whole genome shotgun (WGS) entry which is preliminary data.</text>
</comment>
<evidence type="ECO:0000313" key="4">
    <source>
        <dbReference type="EMBL" id="KAL3760328.1"/>
    </source>
</evidence>
<proteinExistence type="predicted"/>
<sequence length="678" mass="76563">MRVTRLLEGASSETHATISQDQFVSLVAKHKALLLQCDEGSDPLSVDDFAEFMESLQLQHYEYVGGAAPRRLIPVKANVEVYTANEAPPDQLIPFHHELAQVANPPQYIFFFCDLPSETGGETALIDSTSGVCDCSKYLYYVAASSILIHMCSHDTIGDKIPVYRYVADHHPEFMEKLKLHGARYKRTMPAEDDKESPIGRSFYNTYQVTSKDDLEKKLNNIAGLEYEWTPDGSLTVITEPIPAVKMIEQQHGHAIYQWTFHNSVIAAFVGWQDSRNDRTQAVRFGNNDEMDQDVLGAIAKFMDDNKVSYKWKKGDVFAINNRLVMHSRNSFTGPRRVYASMFGDVTEIGTVKRDGVGQVISDFSALNVPDPTTFGMWRLGGDPSETVYNAIKAGYRRFDSACDYGNEVLTGKGIRRAIDDGIVKRDDLYITTKLWNTYHHPDHVPLALDRCLQDLGLDYVDEFLIHFPISMEFVSFDEKYPPEWQNMNGEMVLVKNDITATWKAMENLVASGKTRFIGLSNFNCQHIRQVLSTAKIRPTSLQIECHPHLSQSKLIRFARDSGIRVSAFSPLGGTSYISLDMATGDDLLFENPSVVGISKRYNKTAAQVMLRWSIQRNTLPISKSSSLGRMQENRAIFDFYLTKEEMDAIDSLNKSRRYNDPGVFCEAGMGTFCPIYE</sequence>
<feature type="domain" description="TauD/TfdA-like" evidence="3">
    <location>
        <begin position="280"/>
        <end position="338"/>
    </location>
</feature>
<reference evidence="4 5" key="1">
    <citation type="submission" date="2024-10" db="EMBL/GenBank/DDBJ databases">
        <title>Updated reference genomes for cyclostephanoid diatoms.</title>
        <authorList>
            <person name="Roberts W.R."/>
            <person name="Alverson A.J."/>
        </authorList>
    </citation>
    <scope>NUCLEOTIDE SEQUENCE [LARGE SCALE GENOMIC DNA]</scope>
    <source>
        <strain evidence="4 5">AJA232-27</strain>
    </source>
</reference>
<keyword evidence="1" id="KW-0560">Oxidoreductase</keyword>
<dbReference type="EMBL" id="JALLBG020000189">
    <property type="protein sequence ID" value="KAL3760328.1"/>
    <property type="molecule type" value="Genomic_DNA"/>
</dbReference>
<evidence type="ECO:0008006" key="6">
    <source>
        <dbReference type="Google" id="ProtNLM"/>
    </source>
</evidence>
<dbReference type="AlphaFoldDB" id="A0ABD3MBM4"/>
<organism evidence="4 5">
    <name type="scientific">Discostella pseudostelligera</name>
    <dbReference type="NCBI Taxonomy" id="259834"/>
    <lineage>
        <taxon>Eukaryota</taxon>
        <taxon>Sar</taxon>
        <taxon>Stramenopiles</taxon>
        <taxon>Ochrophyta</taxon>
        <taxon>Bacillariophyta</taxon>
        <taxon>Coscinodiscophyceae</taxon>
        <taxon>Thalassiosirophycidae</taxon>
        <taxon>Stephanodiscales</taxon>
        <taxon>Stephanodiscaceae</taxon>
        <taxon>Discostella</taxon>
    </lineage>
</organism>
<accession>A0ABD3MBM4</accession>
<dbReference type="GO" id="GO:0016491">
    <property type="term" value="F:oxidoreductase activity"/>
    <property type="evidence" value="ECO:0007669"/>
    <property type="project" value="UniProtKB-KW"/>
</dbReference>
<dbReference type="Pfam" id="PF02668">
    <property type="entry name" value="TauD"/>
    <property type="match status" value="2"/>
</dbReference>
<dbReference type="Pfam" id="PF00248">
    <property type="entry name" value="Aldo_ket_red"/>
    <property type="match status" value="1"/>
</dbReference>
<dbReference type="Proteomes" id="UP001530293">
    <property type="component" value="Unassembled WGS sequence"/>
</dbReference>
<keyword evidence="5" id="KW-1185">Reference proteome</keyword>
<dbReference type="InterPro" id="IPR003819">
    <property type="entry name" value="TauD/TfdA-like"/>
</dbReference>
<dbReference type="Gene3D" id="3.20.20.100">
    <property type="entry name" value="NADP-dependent oxidoreductase domain"/>
    <property type="match status" value="1"/>
</dbReference>
<dbReference type="PROSITE" id="PS00062">
    <property type="entry name" value="ALDOKETO_REDUCTASE_2"/>
    <property type="match status" value="1"/>
</dbReference>
<dbReference type="Gene3D" id="3.60.130.10">
    <property type="entry name" value="Clavaminate synthase-like"/>
    <property type="match status" value="2"/>
</dbReference>